<dbReference type="SMART" id="SM00634">
    <property type="entry name" value="BID_1"/>
    <property type="match status" value="1"/>
</dbReference>
<dbReference type="InterPro" id="IPR008964">
    <property type="entry name" value="Invasin/intimin_cell_adhesion"/>
</dbReference>
<feature type="domain" description="Big-1" evidence="2">
    <location>
        <begin position="38"/>
        <end position="134"/>
    </location>
</feature>
<comment type="similarity">
    <text evidence="1">Belongs to the intimin/invasin family.</text>
</comment>
<organism evidence="3 4">
    <name type="scientific">Cyclobacterium qasimii</name>
    <dbReference type="NCBI Taxonomy" id="1350429"/>
    <lineage>
        <taxon>Bacteria</taxon>
        <taxon>Pseudomonadati</taxon>
        <taxon>Bacteroidota</taxon>
        <taxon>Cytophagia</taxon>
        <taxon>Cytophagales</taxon>
        <taxon>Cyclobacteriaceae</taxon>
        <taxon>Cyclobacterium</taxon>
    </lineage>
</organism>
<dbReference type="Proteomes" id="UP000321301">
    <property type="component" value="Unassembled WGS sequence"/>
</dbReference>
<dbReference type="InterPro" id="IPR013783">
    <property type="entry name" value="Ig-like_fold"/>
</dbReference>
<dbReference type="PROSITE" id="PS51127">
    <property type="entry name" value="BIG1"/>
    <property type="match status" value="1"/>
</dbReference>
<comment type="caution">
    <text evidence="3">The sequence shown here is derived from an EMBL/GenBank/DDBJ whole genome shotgun (WGS) entry which is preliminary data.</text>
</comment>
<protein>
    <recommendedName>
        <fullName evidence="2">Big-1 domain-containing protein</fullName>
    </recommendedName>
</protein>
<evidence type="ECO:0000313" key="4">
    <source>
        <dbReference type="Proteomes" id="UP000321301"/>
    </source>
</evidence>
<name>A0A512CE11_9BACT</name>
<reference evidence="3 4" key="1">
    <citation type="submission" date="2019-07" db="EMBL/GenBank/DDBJ databases">
        <title>Whole genome shotgun sequence of Cyclobacterium qasimii NBRC 106168.</title>
        <authorList>
            <person name="Hosoyama A."/>
            <person name="Uohara A."/>
            <person name="Ohji S."/>
            <person name="Ichikawa N."/>
        </authorList>
    </citation>
    <scope>NUCLEOTIDE SEQUENCE [LARGE SCALE GENOMIC DNA]</scope>
    <source>
        <strain evidence="3 4">NBRC 106168</strain>
    </source>
</reference>
<dbReference type="SUPFAM" id="SSF49373">
    <property type="entry name" value="Invasin/intimin cell-adhesion fragments"/>
    <property type="match status" value="1"/>
</dbReference>
<evidence type="ECO:0000259" key="2">
    <source>
        <dbReference type="PROSITE" id="PS51127"/>
    </source>
</evidence>
<evidence type="ECO:0000313" key="3">
    <source>
        <dbReference type="EMBL" id="GEO22452.1"/>
    </source>
</evidence>
<dbReference type="AlphaFoldDB" id="A0A512CE11"/>
<evidence type="ECO:0000256" key="1">
    <source>
        <dbReference type="ARBA" id="ARBA00010116"/>
    </source>
</evidence>
<proteinExistence type="inferred from homology"/>
<dbReference type="Pfam" id="PF18962">
    <property type="entry name" value="Por_Secre_tail"/>
    <property type="match status" value="1"/>
</dbReference>
<dbReference type="InterPro" id="IPR026444">
    <property type="entry name" value="Secre_tail"/>
</dbReference>
<dbReference type="Gene3D" id="2.60.40.10">
    <property type="entry name" value="Immunoglobulins"/>
    <property type="match status" value="1"/>
</dbReference>
<dbReference type="InterPro" id="IPR003344">
    <property type="entry name" value="Big_1_dom"/>
</dbReference>
<sequence>MFNRNNDNQDIKLDLHFTADVATTTQGMFQNASNLAFSVTTAAVPGTITFLAYVIDGIVGEETCLTATLKDEDGVPMSNEEVSFDVNGVFYDTYITDENGKIVFCQTPDVLGDLIVTAYVGGVSTEATIIAGEVSEDLKIENFWLVDASTNTVINEIKDGDKISYSSIKDKTLTIVVSSDPEIVGSVKMEMEYLTSCPTCPVKKHTITENVVPYALYGDVKGQYVGYAFSPGSYSLTATPYETRFHTGNQGLESIINFEVVFEGVIETFTLVNATDDTDIREIMDGDIIDLSSFMGNKFNVRANVPLNQQQGGVSMEISGPVNLSQFEKVKPLALFMDTNGDYAGKELPEGNYTLTASAFPFNSSVHSGIGGEALTVSFEVVHNSKVDQLVLVNADTDQDIMTILDGAYIDLNQYKDVKLNIRADGKGQHLGAMAFQLSGAKNYNWTERKAPYAIYGDLPGDDYNGKYFSEGNYKLTVTPYNSNNVIGERLTVNFVAGFDIGNNLRINGEALNQTESMSSEIEANAESLEEDLKVYPQPSQNFVNIVYPSFLREDDTVMIYKGNGLLIHGAQLGNTASFNFESFGTGLYVIQVTNSEKVISKKVFIY</sequence>
<dbReference type="NCBIfam" id="TIGR04183">
    <property type="entry name" value="Por_Secre_tail"/>
    <property type="match status" value="1"/>
</dbReference>
<keyword evidence="4" id="KW-1185">Reference proteome</keyword>
<gene>
    <name evidence="3" type="ORF">CQA01_29860</name>
</gene>
<accession>A0A512CE11</accession>
<dbReference type="EMBL" id="BJYV01000015">
    <property type="protein sequence ID" value="GEO22452.1"/>
    <property type="molecule type" value="Genomic_DNA"/>
</dbReference>